<dbReference type="Gene3D" id="3.40.190.10">
    <property type="entry name" value="Periplasmic binding protein-like II"/>
    <property type="match status" value="1"/>
</dbReference>
<dbReference type="EMBL" id="BPQG01000001">
    <property type="protein sequence ID" value="GJD42194.1"/>
    <property type="molecule type" value="Genomic_DNA"/>
</dbReference>
<evidence type="ECO:0000313" key="6">
    <source>
        <dbReference type="EMBL" id="GJD42194.1"/>
    </source>
</evidence>
<reference evidence="6 7" key="1">
    <citation type="journal article" date="2021" name="Front. Microbiol.">
        <title>Comprehensive Comparative Genomics and Phenotyping of Methylobacterium Species.</title>
        <authorList>
            <person name="Alessa O."/>
            <person name="Ogura Y."/>
            <person name="Fujitani Y."/>
            <person name="Takami H."/>
            <person name="Hayashi T."/>
            <person name="Sahin N."/>
            <person name="Tani A."/>
        </authorList>
    </citation>
    <scope>NUCLEOTIDE SEQUENCE [LARGE SCALE GENOMIC DNA]</scope>
    <source>
        <strain evidence="6 7">DSM 23679</strain>
    </source>
</reference>
<dbReference type="InterPro" id="IPR006311">
    <property type="entry name" value="TAT_signal"/>
</dbReference>
<dbReference type="PIRSF" id="PIRSF002741">
    <property type="entry name" value="MppA"/>
    <property type="match status" value="1"/>
</dbReference>
<dbReference type="CDD" id="cd08497">
    <property type="entry name" value="MbnE-like"/>
    <property type="match status" value="1"/>
</dbReference>
<dbReference type="InterPro" id="IPR039424">
    <property type="entry name" value="SBP_5"/>
</dbReference>
<dbReference type="SUPFAM" id="SSF53850">
    <property type="entry name" value="Periplasmic binding protein-like II"/>
    <property type="match status" value="1"/>
</dbReference>
<feature type="chain" id="PRO_5045437795" description="Solute-binding protein family 5 domain-containing protein" evidence="4">
    <location>
        <begin position="29"/>
        <end position="618"/>
    </location>
</feature>
<proteinExistence type="inferred from homology"/>
<protein>
    <recommendedName>
        <fullName evidence="5">Solute-binding protein family 5 domain-containing protein</fullName>
    </recommendedName>
</protein>
<accession>A0ABQ4QAD8</accession>
<sequence length="618" mass="67788">MSRVSRRSLVLGAGALGVAAALPRGAVAQTAASHGMSSFGELKYPKDFQRFDYVNPMAPRGGRFSSQLSQTFGNQAADTFNTLNAYVLQGEGAAGMNLTFDSLMVRALDEPDALYGLVARSVAVSDDGLTYTFTLRPQARFHDGSKLTAKDVAFSLKLLREKGHPEISEVIRAMRDATAPDDATVVITFAPGRARDLPLTIAQLPIFSAAYYGKRDFSASTLEPPLGSGPYQVGRVDVGRSIEFERVRDYWAAELPTMVGQNNFDAIRYEYFRDRNVAFEAFKGGAFTFREEFTARVWATGYDFPAANEGRVVRTTVPDARPSGTQGWWMNTRRPAFRDPRVREAIGLCFDFEWTNKNIMFGAYVRTASFFENSILKAIGTPSPAELALLGSLRNDLAAEVFGEPWTPPTSDGSGQDRALLKRADALLREAGCTRDGGLLTLPGGKPFTIEFLDSSPALEPHTHPFIRNLGLLGIRATIRTVDASQYQSRLKDFDFDITSRRYASGMTPGAELRETYGSRSAATPGSNNLSGIADPAIDVLLTAIADATSREALDAACRALDRVLRAGRYWVPMWYAGTHRLALWDVYGHPAEGPKYDLGAPAVWWFDADKARRIGRD</sequence>
<keyword evidence="7" id="KW-1185">Reference proteome</keyword>
<evidence type="ECO:0000313" key="7">
    <source>
        <dbReference type="Proteomes" id="UP001055117"/>
    </source>
</evidence>
<dbReference type="InterPro" id="IPR000914">
    <property type="entry name" value="SBP_5_dom"/>
</dbReference>
<dbReference type="Pfam" id="PF00496">
    <property type="entry name" value="SBP_bac_5"/>
    <property type="match status" value="1"/>
</dbReference>
<dbReference type="Proteomes" id="UP001055117">
    <property type="component" value="Unassembled WGS sequence"/>
</dbReference>
<evidence type="ECO:0000259" key="5">
    <source>
        <dbReference type="Pfam" id="PF00496"/>
    </source>
</evidence>
<dbReference type="InterPro" id="IPR030678">
    <property type="entry name" value="Peptide/Ni-bd"/>
</dbReference>
<feature type="domain" description="Solute-binding protein family 5" evidence="5">
    <location>
        <begin position="115"/>
        <end position="519"/>
    </location>
</feature>
<comment type="caution">
    <text evidence="6">The sequence shown here is derived from an EMBL/GenBank/DDBJ whole genome shotgun (WGS) entry which is preliminary data.</text>
</comment>
<evidence type="ECO:0000256" key="3">
    <source>
        <dbReference type="ARBA" id="ARBA00022729"/>
    </source>
</evidence>
<feature type="signal peptide" evidence="4">
    <location>
        <begin position="1"/>
        <end position="28"/>
    </location>
</feature>
<dbReference type="RefSeq" id="WP_238269999.1">
    <property type="nucleotide sequence ID" value="NZ_BPQG01000001.1"/>
</dbReference>
<gene>
    <name evidence="6" type="ORF">AFCDBAGC_0028</name>
</gene>
<dbReference type="Gene3D" id="3.10.105.10">
    <property type="entry name" value="Dipeptide-binding Protein, Domain 3"/>
    <property type="match status" value="1"/>
</dbReference>
<dbReference type="PANTHER" id="PTHR30290:SF64">
    <property type="entry name" value="ABC TRANSPORTER PERIPLASMIC BINDING PROTEIN"/>
    <property type="match status" value="1"/>
</dbReference>
<dbReference type="PROSITE" id="PS51318">
    <property type="entry name" value="TAT"/>
    <property type="match status" value="1"/>
</dbReference>
<keyword evidence="3 4" id="KW-0732">Signal</keyword>
<dbReference type="PANTHER" id="PTHR30290">
    <property type="entry name" value="PERIPLASMIC BINDING COMPONENT OF ABC TRANSPORTER"/>
    <property type="match status" value="1"/>
</dbReference>
<comment type="similarity">
    <text evidence="2">Belongs to the bacterial solute-binding protein 5 family.</text>
</comment>
<organism evidence="6 7">
    <name type="scientific">Methylobacterium cerastii</name>
    <dbReference type="NCBI Taxonomy" id="932741"/>
    <lineage>
        <taxon>Bacteria</taxon>
        <taxon>Pseudomonadati</taxon>
        <taxon>Pseudomonadota</taxon>
        <taxon>Alphaproteobacteria</taxon>
        <taxon>Hyphomicrobiales</taxon>
        <taxon>Methylobacteriaceae</taxon>
        <taxon>Methylobacterium</taxon>
    </lineage>
</organism>
<evidence type="ECO:0000256" key="1">
    <source>
        <dbReference type="ARBA" id="ARBA00004418"/>
    </source>
</evidence>
<evidence type="ECO:0000256" key="4">
    <source>
        <dbReference type="SAM" id="SignalP"/>
    </source>
</evidence>
<evidence type="ECO:0000256" key="2">
    <source>
        <dbReference type="ARBA" id="ARBA00005695"/>
    </source>
</evidence>
<comment type="subcellular location">
    <subcellularLocation>
        <location evidence="1">Periplasm</location>
    </subcellularLocation>
</comment>
<name>A0ABQ4QAD8_9HYPH</name>